<accession>A0A137S6M4</accession>
<proteinExistence type="predicted"/>
<sequence length="61" mass="7181">MAERDNRGQLTEQVVRGKHLWVEGEWDGLKWMCRRSVFWGEVPHKLPSPQAAFQHRAPLID</sequence>
<dbReference type="EMBL" id="LOCO01000018">
    <property type="protein sequence ID" value="KXO08083.1"/>
    <property type="molecule type" value="Genomic_DNA"/>
</dbReference>
<name>A0A137S6M4_9GAMM</name>
<evidence type="ECO:0000313" key="1">
    <source>
        <dbReference type="EMBL" id="KXO08083.1"/>
    </source>
</evidence>
<gene>
    <name evidence="1" type="ORF">J122_2973</name>
</gene>
<dbReference type="AlphaFoldDB" id="A0A137S6M4"/>
<protein>
    <submittedName>
        <fullName evidence="1">Uncharacterized protein</fullName>
    </submittedName>
</protein>
<evidence type="ECO:0000313" key="2">
    <source>
        <dbReference type="Proteomes" id="UP000070282"/>
    </source>
</evidence>
<dbReference type="RefSeq" id="WP_061332946.1">
    <property type="nucleotide sequence ID" value="NZ_LOCO01000018.1"/>
</dbReference>
<organism evidence="1 2">
    <name type="scientific">Marinobacter excellens LAMA 842</name>
    <dbReference type="NCBI Taxonomy" id="1306954"/>
    <lineage>
        <taxon>Bacteria</taxon>
        <taxon>Pseudomonadati</taxon>
        <taxon>Pseudomonadota</taxon>
        <taxon>Gammaproteobacteria</taxon>
        <taxon>Pseudomonadales</taxon>
        <taxon>Marinobacteraceae</taxon>
        <taxon>Marinobacter</taxon>
    </lineage>
</organism>
<dbReference type="PATRIC" id="fig|1306954.6.peg.1253"/>
<dbReference type="Proteomes" id="UP000070282">
    <property type="component" value="Unassembled WGS sequence"/>
</dbReference>
<keyword evidence="2" id="KW-1185">Reference proteome</keyword>
<comment type="caution">
    <text evidence="1">The sequence shown here is derived from an EMBL/GenBank/DDBJ whole genome shotgun (WGS) entry which is preliminary data.</text>
</comment>
<reference evidence="2" key="1">
    <citation type="submission" date="2015-12" db="EMBL/GenBank/DDBJ databases">
        <authorList>
            <person name="Lima A."/>
            <person name="Farahani Zayas N."/>
            <person name="Castro Da Silva M.A."/>
            <person name="Cabral A."/>
            <person name="Pessatti M.L."/>
        </authorList>
    </citation>
    <scope>NUCLEOTIDE SEQUENCE [LARGE SCALE GENOMIC DNA]</scope>
    <source>
        <strain evidence="2">LAMA 842</strain>
    </source>
</reference>